<reference evidence="2" key="2">
    <citation type="submission" date="2025-08" db="UniProtKB">
        <authorList>
            <consortium name="RefSeq"/>
        </authorList>
    </citation>
    <scope>IDENTIFICATION</scope>
    <source>
        <tissue evidence="2">Leaf</tissue>
    </source>
</reference>
<sequence>METYAKSYDIKVWHFIKKGNLPLPQAKNDKIIESQVNAKAKNLLYNSKSGEKYEKISSSETAKEMWDKLEVAHEGTNKVIDTRINLLIHDYELFQMKDEESVEEMFSRFSKLLEI</sequence>
<keyword evidence="1" id="KW-1185">Reference proteome</keyword>
<evidence type="ECO:0000313" key="1">
    <source>
        <dbReference type="Proteomes" id="UP000790787"/>
    </source>
</evidence>
<protein>
    <submittedName>
        <fullName evidence="2">Uncharacterized protein LOC142169064</fullName>
    </submittedName>
</protein>
<accession>A0AC58SN12</accession>
<name>A0AC58SN12_TOBAC</name>
<dbReference type="Proteomes" id="UP000790787">
    <property type="component" value="Chromosome 14"/>
</dbReference>
<gene>
    <name evidence="2" type="primary">LOC142169064</name>
</gene>
<evidence type="ECO:0000313" key="2">
    <source>
        <dbReference type="RefSeq" id="XP_075086365.1"/>
    </source>
</evidence>
<dbReference type="RefSeq" id="XP_075086365.1">
    <property type="nucleotide sequence ID" value="XM_075230264.1"/>
</dbReference>
<organism evidence="1 2">
    <name type="scientific">Nicotiana tabacum</name>
    <name type="common">Common tobacco</name>
    <dbReference type="NCBI Taxonomy" id="4097"/>
    <lineage>
        <taxon>Eukaryota</taxon>
        <taxon>Viridiplantae</taxon>
        <taxon>Streptophyta</taxon>
        <taxon>Embryophyta</taxon>
        <taxon>Tracheophyta</taxon>
        <taxon>Spermatophyta</taxon>
        <taxon>Magnoliopsida</taxon>
        <taxon>eudicotyledons</taxon>
        <taxon>Gunneridae</taxon>
        <taxon>Pentapetalae</taxon>
        <taxon>asterids</taxon>
        <taxon>lamiids</taxon>
        <taxon>Solanales</taxon>
        <taxon>Solanaceae</taxon>
        <taxon>Nicotianoideae</taxon>
        <taxon>Nicotianeae</taxon>
        <taxon>Nicotiana</taxon>
    </lineage>
</organism>
<proteinExistence type="predicted"/>
<reference evidence="1" key="1">
    <citation type="journal article" date="2014" name="Nat. Commun.">
        <title>The tobacco genome sequence and its comparison with those of tomato and potato.</title>
        <authorList>
            <person name="Sierro N."/>
            <person name="Battey J.N."/>
            <person name="Ouadi S."/>
            <person name="Bakaher N."/>
            <person name="Bovet L."/>
            <person name="Willig A."/>
            <person name="Goepfert S."/>
            <person name="Peitsch M.C."/>
            <person name="Ivanov N.V."/>
        </authorList>
    </citation>
    <scope>NUCLEOTIDE SEQUENCE [LARGE SCALE GENOMIC DNA]</scope>
</reference>